<gene>
    <name evidence="5" type="ORF">DFR64_0991</name>
</gene>
<dbReference type="EMBL" id="QUMS01000001">
    <property type="protein sequence ID" value="REG11117.1"/>
    <property type="molecule type" value="Genomic_DNA"/>
</dbReference>
<dbReference type="SUPFAM" id="SSF55315">
    <property type="entry name" value="L30e-like"/>
    <property type="match status" value="1"/>
</dbReference>
<dbReference type="GO" id="GO:0032259">
    <property type="term" value="P:methylation"/>
    <property type="evidence" value="ECO:0007669"/>
    <property type="project" value="UniProtKB-KW"/>
</dbReference>
<dbReference type="InterPro" id="IPR029064">
    <property type="entry name" value="Ribosomal_eL30-like_sf"/>
</dbReference>
<dbReference type="OrthoDB" id="9794400at2"/>
<organism evidence="5 6">
    <name type="scientific">Pelolinea submarina</name>
    <dbReference type="NCBI Taxonomy" id="913107"/>
    <lineage>
        <taxon>Bacteria</taxon>
        <taxon>Bacillati</taxon>
        <taxon>Chloroflexota</taxon>
        <taxon>Anaerolineae</taxon>
        <taxon>Anaerolineales</taxon>
        <taxon>Anaerolineaceae</taxon>
        <taxon>Pelolinea</taxon>
    </lineage>
</organism>
<comment type="caution">
    <text evidence="5">The sequence shown here is derived from an EMBL/GenBank/DDBJ whole genome shotgun (WGS) entry which is preliminary data.</text>
</comment>
<dbReference type="CDD" id="cd18095">
    <property type="entry name" value="SpoU-like_rRNA-MTase"/>
    <property type="match status" value="1"/>
</dbReference>
<comment type="similarity">
    <text evidence="1">Belongs to the class IV-like SAM-binding methyltransferase superfamily. RNA methyltransferase TrmH family.</text>
</comment>
<dbReference type="AlphaFoldDB" id="A0A347ZSM9"/>
<dbReference type="InterPro" id="IPR001537">
    <property type="entry name" value="SpoU_MeTrfase"/>
</dbReference>
<dbReference type="Proteomes" id="UP000256388">
    <property type="component" value="Unassembled WGS sequence"/>
</dbReference>
<keyword evidence="2 5" id="KW-0489">Methyltransferase</keyword>
<dbReference type="Pfam" id="PF22435">
    <property type="entry name" value="MRM3-like_sub_bind"/>
    <property type="match status" value="1"/>
</dbReference>
<dbReference type="InterPro" id="IPR029026">
    <property type="entry name" value="tRNA_m1G_MTases_N"/>
</dbReference>
<accession>A0A347ZSM9</accession>
<dbReference type="Gene3D" id="3.30.1330.30">
    <property type="match status" value="1"/>
</dbReference>
<dbReference type="RefSeq" id="WP_116224259.1">
    <property type="nucleotide sequence ID" value="NZ_AP018437.1"/>
</dbReference>
<dbReference type="InterPro" id="IPR051259">
    <property type="entry name" value="rRNA_Methyltransferase"/>
</dbReference>
<dbReference type="Gene3D" id="3.40.1280.10">
    <property type="match status" value="1"/>
</dbReference>
<dbReference type="PANTHER" id="PTHR43191">
    <property type="entry name" value="RRNA METHYLTRANSFERASE 3"/>
    <property type="match status" value="1"/>
</dbReference>
<evidence type="ECO:0000256" key="3">
    <source>
        <dbReference type="ARBA" id="ARBA00022679"/>
    </source>
</evidence>
<dbReference type="GO" id="GO:0008173">
    <property type="term" value="F:RNA methyltransferase activity"/>
    <property type="evidence" value="ECO:0007669"/>
    <property type="project" value="InterPro"/>
</dbReference>
<name>A0A347ZSM9_9CHLR</name>
<dbReference type="PANTHER" id="PTHR43191:SF2">
    <property type="entry name" value="RRNA METHYLTRANSFERASE 3, MITOCHONDRIAL"/>
    <property type="match status" value="1"/>
</dbReference>
<dbReference type="SMART" id="SM00967">
    <property type="entry name" value="SpoU_sub_bind"/>
    <property type="match status" value="1"/>
</dbReference>
<dbReference type="GO" id="GO:0005737">
    <property type="term" value="C:cytoplasm"/>
    <property type="evidence" value="ECO:0007669"/>
    <property type="project" value="UniProtKB-ARBA"/>
</dbReference>
<dbReference type="SUPFAM" id="SSF75217">
    <property type="entry name" value="alpha/beta knot"/>
    <property type="match status" value="1"/>
</dbReference>
<evidence type="ECO:0000256" key="1">
    <source>
        <dbReference type="ARBA" id="ARBA00007228"/>
    </source>
</evidence>
<dbReference type="GO" id="GO:0006396">
    <property type="term" value="P:RNA processing"/>
    <property type="evidence" value="ECO:0007669"/>
    <property type="project" value="InterPro"/>
</dbReference>
<sequence length="269" mass="29444">MNEQITSSANAQIKAIRKLQDRKGRKDSGSFYVEGLKLVGDALDNHADVEQIIYSPELLISDFGEQILSQAAERNIRTLNVSAGVFNSFALKSGPQGVAAVVRQNWQDLETCGAEYGLWLVLEDVQDPGNLGSALRSLDGAGGKGLILLDDSTDAYHPTAVRASMGSIFTQKLVKTNTKALAEWKARHAAFIVGTWCGDAQAYRSYNYPDAVILMMGSEQKGLQAEHLELCDALVHIPMNGYVDSLNLACATSIVLFEIYDQRCKREQK</sequence>
<keyword evidence="3 5" id="KW-0808">Transferase</keyword>
<dbReference type="GO" id="GO:0003723">
    <property type="term" value="F:RNA binding"/>
    <property type="evidence" value="ECO:0007669"/>
    <property type="project" value="InterPro"/>
</dbReference>
<feature type="domain" description="RNA 2-O ribose methyltransferase substrate binding" evidence="4">
    <location>
        <begin position="32"/>
        <end position="108"/>
    </location>
</feature>
<dbReference type="Pfam" id="PF00588">
    <property type="entry name" value="SpoU_methylase"/>
    <property type="match status" value="1"/>
</dbReference>
<dbReference type="InterPro" id="IPR053888">
    <property type="entry name" value="MRM3-like_sub_bind"/>
</dbReference>
<evidence type="ECO:0000313" key="6">
    <source>
        <dbReference type="Proteomes" id="UP000256388"/>
    </source>
</evidence>
<evidence type="ECO:0000259" key="4">
    <source>
        <dbReference type="SMART" id="SM00967"/>
    </source>
</evidence>
<proteinExistence type="inferred from homology"/>
<evidence type="ECO:0000256" key="2">
    <source>
        <dbReference type="ARBA" id="ARBA00022603"/>
    </source>
</evidence>
<dbReference type="InterPro" id="IPR013123">
    <property type="entry name" value="SpoU_subst-bd"/>
</dbReference>
<reference evidence="5 6" key="1">
    <citation type="submission" date="2018-08" db="EMBL/GenBank/DDBJ databases">
        <title>Genomic Encyclopedia of Type Strains, Phase IV (KMG-IV): sequencing the most valuable type-strain genomes for metagenomic binning, comparative biology and taxonomic classification.</title>
        <authorList>
            <person name="Goeker M."/>
        </authorList>
    </citation>
    <scope>NUCLEOTIDE SEQUENCE [LARGE SCALE GENOMIC DNA]</scope>
    <source>
        <strain evidence="5 6">DSM 23923</strain>
    </source>
</reference>
<evidence type="ECO:0000313" key="5">
    <source>
        <dbReference type="EMBL" id="REG11117.1"/>
    </source>
</evidence>
<protein>
    <submittedName>
        <fullName evidence="5">TrmH family RNA methyltransferase</fullName>
    </submittedName>
</protein>
<keyword evidence="6" id="KW-1185">Reference proteome</keyword>
<dbReference type="InterPro" id="IPR029028">
    <property type="entry name" value="Alpha/beta_knot_MTases"/>
</dbReference>